<evidence type="ECO:0000256" key="11">
    <source>
        <dbReference type="ARBA" id="ARBA00032305"/>
    </source>
</evidence>
<keyword evidence="13" id="KW-0460">Magnesium</keyword>
<evidence type="ECO:0000256" key="10">
    <source>
        <dbReference type="ARBA" id="ARBA00030169"/>
    </source>
</evidence>
<evidence type="ECO:0000256" key="3">
    <source>
        <dbReference type="ARBA" id="ARBA00008621"/>
    </source>
</evidence>
<comment type="catalytic activity">
    <reaction evidence="1">
        <text>4-hydroxy-4-methyl-2-oxoglutarate = 2 pyruvate</text>
        <dbReference type="Rhea" id="RHEA:22748"/>
        <dbReference type="ChEBI" id="CHEBI:15361"/>
        <dbReference type="ChEBI" id="CHEBI:58276"/>
        <dbReference type="EC" id="4.1.3.17"/>
    </reaction>
</comment>
<evidence type="ECO:0000256" key="9">
    <source>
        <dbReference type="ARBA" id="ARBA00029596"/>
    </source>
</evidence>
<feature type="binding site" evidence="13">
    <location>
        <position position="122"/>
    </location>
    <ligand>
        <name>Mg(2+)</name>
        <dbReference type="ChEBI" id="CHEBI:18420"/>
    </ligand>
</feature>
<evidence type="ECO:0000256" key="5">
    <source>
        <dbReference type="ARBA" id="ARBA00012213"/>
    </source>
</evidence>
<evidence type="ECO:0000256" key="6">
    <source>
        <dbReference type="ARBA" id="ARBA00012947"/>
    </source>
</evidence>
<comment type="cofactor">
    <cofactor evidence="13">
        <name>Mg(2+)</name>
        <dbReference type="ChEBI" id="CHEBI:18420"/>
    </cofactor>
</comment>
<accession>A0A374NZ55</accession>
<evidence type="ECO:0000256" key="2">
    <source>
        <dbReference type="ARBA" id="ARBA00001968"/>
    </source>
</evidence>
<comment type="subunit">
    <text evidence="4">Homotrimer.</text>
</comment>
<comment type="similarity">
    <text evidence="3">Belongs to the class II aldolase/RraA-like family.</text>
</comment>
<comment type="caution">
    <text evidence="14">The sequence shown here is derived from an EMBL/GenBank/DDBJ whole genome shotgun (WGS) entry which is preliminary data.</text>
</comment>
<dbReference type="GO" id="GO:0047443">
    <property type="term" value="F:4-hydroxy-4-methyl-2-oxoglutarate aldolase activity"/>
    <property type="evidence" value="ECO:0007669"/>
    <property type="project" value="UniProtKB-EC"/>
</dbReference>
<comment type="catalytic activity">
    <reaction evidence="12">
        <text>oxaloacetate + H(+) = pyruvate + CO2</text>
        <dbReference type="Rhea" id="RHEA:15641"/>
        <dbReference type="ChEBI" id="CHEBI:15361"/>
        <dbReference type="ChEBI" id="CHEBI:15378"/>
        <dbReference type="ChEBI" id="CHEBI:16452"/>
        <dbReference type="ChEBI" id="CHEBI:16526"/>
        <dbReference type="EC" id="4.1.1.112"/>
    </reaction>
</comment>
<evidence type="ECO:0000256" key="4">
    <source>
        <dbReference type="ARBA" id="ARBA00011233"/>
    </source>
</evidence>
<dbReference type="GO" id="GO:0046872">
    <property type="term" value="F:metal ion binding"/>
    <property type="evidence" value="ECO:0007669"/>
    <property type="project" value="UniProtKB-KW"/>
</dbReference>
<evidence type="ECO:0000256" key="1">
    <source>
        <dbReference type="ARBA" id="ARBA00001342"/>
    </source>
</evidence>
<evidence type="ECO:0000256" key="8">
    <source>
        <dbReference type="ARBA" id="ARBA00025046"/>
    </source>
</evidence>
<dbReference type="InterPro" id="IPR036704">
    <property type="entry name" value="RraA/RraA-like_sf"/>
</dbReference>
<evidence type="ECO:0000313" key="14">
    <source>
        <dbReference type="EMBL" id="RGI97307.1"/>
    </source>
</evidence>
<dbReference type="GO" id="GO:0008948">
    <property type="term" value="F:oxaloacetate decarboxylase activity"/>
    <property type="evidence" value="ECO:0007669"/>
    <property type="project" value="UniProtKB-EC"/>
</dbReference>
<dbReference type="InterPro" id="IPR005493">
    <property type="entry name" value="RraA/RraA-like"/>
</dbReference>
<dbReference type="SUPFAM" id="SSF89562">
    <property type="entry name" value="RraA-like"/>
    <property type="match status" value="1"/>
</dbReference>
<comment type="function">
    <text evidence="8">Catalyzes the aldol cleavage of 4-hydroxy-4-methyl-2-oxoglutarate (HMG) into 2 molecules of pyruvate. Also contains a secondary oxaloacetate (OAA) decarboxylase activity due to the common pyruvate enolate transition state formed following C-C bond cleavage in the retro-aldol and decarboxylation reactions.</text>
</comment>
<gene>
    <name evidence="14" type="ORF">DXD79_28180</name>
</gene>
<dbReference type="Gene3D" id="3.50.30.40">
    <property type="entry name" value="Ribonuclease E inhibitor RraA/RraA-like"/>
    <property type="match status" value="1"/>
</dbReference>
<evidence type="ECO:0000313" key="15">
    <source>
        <dbReference type="Proteomes" id="UP000263014"/>
    </source>
</evidence>
<feature type="binding site" evidence="13">
    <location>
        <begin position="99"/>
        <end position="102"/>
    </location>
    <ligand>
        <name>substrate</name>
    </ligand>
</feature>
<dbReference type="PANTHER" id="PTHR33254:SF4">
    <property type="entry name" value="4-HYDROXY-4-METHYL-2-OXOGLUTARATE ALDOLASE 3-RELATED"/>
    <property type="match status" value="1"/>
</dbReference>
<comment type="cofactor">
    <cofactor evidence="2">
        <name>a divalent metal cation</name>
        <dbReference type="ChEBI" id="CHEBI:60240"/>
    </cofactor>
</comment>
<dbReference type="EMBL" id="QSON01000020">
    <property type="protein sequence ID" value="RGI97307.1"/>
    <property type="molecule type" value="Genomic_DNA"/>
</dbReference>
<evidence type="ECO:0000256" key="13">
    <source>
        <dbReference type="PIRSR" id="PIRSR605493-1"/>
    </source>
</evidence>
<keyword evidence="13" id="KW-0479">Metal-binding</keyword>
<protein>
    <recommendedName>
        <fullName evidence="7">Putative 4-hydroxy-4-methyl-2-oxoglutarate aldolase</fullName>
        <ecNumber evidence="6">4.1.1.112</ecNumber>
        <ecNumber evidence="5">4.1.3.17</ecNumber>
    </recommendedName>
    <alternativeName>
        <fullName evidence="11">Oxaloacetate decarboxylase</fullName>
    </alternativeName>
    <alternativeName>
        <fullName evidence="9">Regulator of ribonuclease activity homolog</fullName>
    </alternativeName>
    <alternativeName>
        <fullName evidence="10">RraA-like protein</fullName>
    </alternativeName>
</protein>
<sequence>MKCIMNPRPDIQEELIKPYKEMEDVYSLSCVVGDAMEREQVMRHDMKPKSINKKIIGPAITVKLTAGDIVDCLCVFEIARPGDVIVIDAFGETETSIWGGLMSGLARNAGIAGAVIDGSCRDTDEAKMLEFPITAKASGPRAAHTAYSGRKEPIAVNVPVCCGGVIVNPGDLIVADEIGVAVVPYNELEAVYKKARAQADLEIATREEILRGATVDELLAKFGRI</sequence>
<reference evidence="14 15" key="1">
    <citation type="submission" date="2018-08" db="EMBL/GenBank/DDBJ databases">
        <title>A genome reference for cultivated species of the human gut microbiota.</title>
        <authorList>
            <person name="Zou Y."/>
            <person name="Xue W."/>
            <person name="Luo G."/>
        </authorList>
    </citation>
    <scope>NUCLEOTIDE SEQUENCE [LARGE SCALE GENOMIC DNA]</scope>
    <source>
        <strain evidence="14 15">TM09-12</strain>
    </source>
</reference>
<proteinExistence type="inferred from homology"/>
<organism evidence="14 15">
    <name type="scientific">Hungatella hathewayi</name>
    <dbReference type="NCBI Taxonomy" id="154046"/>
    <lineage>
        <taxon>Bacteria</taxon>
        <taxon>Bacillati</taxon>
        <taxon>Bacillota</taxon>
        <taxon>Clostridia</taxon>
        <taxon>Lachnospirales</taxon>
        <taxon>Lachnospiraceae</taxon>
        <taxon>Hungatella</taxon>
    </lineage>
</organism>
<dbReference type="CDD" id="cd16841">
    <property type="entry name" value="RraA_family"/>
    <property type="match status" value="1"/>
</dbReference>
<evidence type="ECO:0000256" key="7">
    <source>
        <dbReference type="ARBA" id="ARBA00016549"/>
    </source>
</evidence>
<dbReference type="EC" id="4.1.1.112" evidence="6"/>
<dbReference type="Pfam" id="PF03737">
    <property type="entry name" value="RraA-like"/>
    <property type="match status" value="1"/>
</dbReference>
<dbReference type="Proteomes" id="UP000263014">
    <property type="component" value="Unassembled WGS sequence"/>
</dbReference>
<name>A0A374NZ55_9FIRM</name>
<feature type="binding site" evidence="13">
    <location>
        <position position="121"/>
    </location>
    <ligand>
        <name>substrate</name>
    </ligand>
</feature>
<evidence type="ECO:0000256" key="12">
    <source>
        <dbReference type="ARBA" id="ARBA00047973"/>
    </source>
</evidence>
<dbReference type="PANTHER" id="PTHR33254">
    <property type="entry name" value="4-HYDROXY-4-METHYL-2-OXOGLUTARATE ALDOLASE 3-RELATED"/>
    <property type="match status" value="1"/>
</dbReference>
<dbReference type="EC" id="4.1.3.17" evidence="5"/>
<dbReference type="AlphaFoldDB" id="A0A374NZ55"/>
<dbReference type="RefSeq" id="WP_117633140.1">
    <property type="nucleotide sequence ID" value="NZ_QSON01000020.1"/>
</dbReference>